<dbReference type="AlphaFoldDB" id="A0A9W9DWP6"/>
<organism evidence="2 3">
    <name type="scientific">Lentinula aciculospora</name>
    <dbReference type="NCBI Taxonomy" id="153920"/>
    <lineage>
        <taxon>Eukaryota</taxon>
        <taxon>Fungi</taxon>
        <taxon>Dikarya</taxon>
        <taxon>Basidiomycota</taxon>
        <taxon>Agaricomycotina</taxon>
        <taxon>Agaricomycetes</taxon>
        <taxon>Agaricomycetidae</taxon>
        <taxon>Agaricales</taxon>
        <taxon>Marasmiineae</taxon>
        <taxon>Omphalotaceae</taxon>
        <taxon>Lentinula</taxon>
    </lineage>
</organism>
<name>A0A9W9DWP6_9AGAR</name>
<feature type="region of interest" description="Disordered" evidence="1">
    <location>
        <begin position="77"/>
        <end position="98"/>
    </location>
</feature>
<gene>
    <name evidence="2" type="ORF">J3R30DRAFT_4663</name>
</gene>
<accession>A0A9W9DWP6</accession>
<dbReference type="PANTHER" id="PTHR38645:SF1">
    <property type="entry name" value="YALI0F12243P"/>
    <property type="match status" value="1"/>
</dbReference>
<dbReference type="OrthoDB" id="21418at2759"/>
<evidence type="ECO:0000313" key="2">
    <source>
        <dbReference type="EMBL" id="KAJ4489893.1"/>
    </source>
</evidence>
<proteinExistence type="predicted"/>
<evidence type="ECO:0000256" key="1">
    <source>
        <dbReference type="SAM" id="MobiDB-lite"/>
    </source>
</evidence>
<evidence type="ECO:0000313" key="3">
    <source>
        <dbReference type="Proteomes" id="UP001150266"/>
    </source>
</evidence>
<feature type="region of interest" description="Disordered" evidence="1">
    <location>
        <begin position="116"/>
        <end position="265"/>
    </location>
</feature>
<dbReference type="Proteomes" id="UP001150266">
    <property type="component" value="Unassembled WGS sequence"/>
</dbReference>
<sequence length="364" mass="38710">MDSSLNLNTLASSLPSPYQNAEKDLLNNFKGFVAAALSITTLYRSSRNASKRAYNAGYASACNDLLLMIQQGVSAEGIEHSQSHDSGSSDAASSVQGKGMTIGKVMDWIEARIEAIKSREEEEDEEEERERERERVTTSTANAAGPAAATNSSSKSIPVSKPPVHAKSTKEQPPTTNHAPGLPMQSHSPSPPPTTRQAQRNHNKSSRTQAAKTDSSLLSSPLVPSVDRSFPLNPTTLNFASDDRTTFSSVTSASPPLLSTLSPFPDHVPAVSAGAKRRHAVMMMLDSSSTSPSPTSVGSSTSPASSTPSLGLGHHGVGSRRRTRSTRSNTHNLGLNVNLGLAPEAMDVEEDGQGGRERKRVTRR</sequence>
<feature type="compositionally biased region" description="Low complexity" evidence="1">
    <location>
        <begin position="84"/>
        <end position="97"/>
    </location>
</feature>
<feature type="compositionally biased region" description="Low complexity" evidence="1">
    <location>
        <begin position="248"/>
        <end position="263"/>
    </location>
</feature>
<keyword evidence="3" id="KW-1185">Reference proteome</keyword>
<dbReference type="PANTHER" id="PTHR38645">
    <property type="entry name" value="CHROMOSOME 9, WHOLE GENOME SHOTGUN SEQUENCE"/>
    <property type="match status" value="1"/>
</dbReference>
<protein>
    <submittedName>
        <fullName evidence="2">Uncharacterized protein</fullName>
    </submittedName>
</protein>
<comment type="caution">
    <text evidence="2">The sequence shown here is derived from an EMBL/GenBank/DDBJ whole genome shotgun (WGS) entry which is preliminary data.</text>
</comment>
<feature type="region of interest" description="Disordered" evidence="1">
    <location>
        <begin position="286"/>
        <end position="364"/>
    </location>
</feature>
<dbReference type="EMBL" id="JAOTPV010000001">
    <property type="protein sequence ID" value="KAJ4489893.1"/>
    <property type="molecule type" value="Genomic_DNA"/>
</dbReference>
<reference evidence="2" key="1">
    <citation type="submission" date="2022-08" db="EMBL/GenBank/DDBJ databases">
        <title>A Global Phylogenomic Analysis of the Shiitake Genus Lentinula.</title>
        <authorList>
            <consortium name="DOE Joint Genome Institute"/>
            <person name="Sierra-Patev S."/>
            <person name="Min B."/>
            <person name="Naranjo-Ortiz M."/>
            <person name="Looney B."/>
            <person name="Konkel Z."/>
            <person name="Slot J.C."/>
            <person name="Sakamoto Y."/>
            <person name="Steenwyk J.L."/>
            <person name="Rokas A."/>
            <person name="Carro J."/>
            <person name="Camarero S."/>
            <person name="Ferreira P."/>
            <person name="Molpeceres G."/>
            <person name="Ruiz-Duenas F.J."/>
            <person name="Serrano A."/>
            <person name="Henrissat B."/>
            <person name="Drula E."/>
            <person name="Hughes K.W."/>
            <person name="Mata J.L."/>
            <person name="Ishikawa N.K."/>
            <person name="Vargas-Isla R."/>
            <person name="Ushijima S."/>
            <person name="Smith C.A."/>
            <person name="Ahrendt S."/>
            <person name="Andreopoulos W."/>
            <person name="He G."/>
            <person name="Labutti K."/>
            <person name="Lipzen A."/>
            <person name="Ng V."/>
            <person name="Riley R."/>
            <person name="Sandor L."/>
            <person name="Barry K."/>
            <person name="Martinez A.T."/>
            <person name="Xiao Y."/>
            <person name="Gibbons J.G."/>
            <person name="Terashima K."/>
            <person name="Grigoriev I.V."/>
            <person name="Hibbett D.S."/>
        </authorList>
    </citation>
    <scope>NUCLEOTIDE SEQUENCE</scope>
    <source>
        <strain evidence="2">JLM2183</strain>
    </source>
</reference>
<feature type="compositionally biased region" description="Low complexity" evidence="1">
    <location>
        <begin position="287"/>
        <end position="309"/>
    </location>
</feature>
<feature type="compositionally biased region" description="Low complexity" evidence="1">
    <location>
        <begin position="137"/>
        <end position="163"/>
    </location>
</feature>
<feature type="compositionally biased region" description="Low complexity" evidence="1">
    <location>
        <begin position="215"/>
        <end position="226"/>
    </location>
</feature>